<evidence type="ECO:0000313" key="1">
    <source>
        <dbReference type="EMBL" id="EFB29201.1"/>
    </source>
</evidence>
<dbReference type="InParanoid" id="D2H6F5"/>
<dbReference type="EMBL" id="GL192528">
    <property type="protein sequence ID" value="EFB29201.1"/>
    <property type="molecule type" value="Genomic_DNA"/>
</dbReference>
<proteinExistence type="predicted"/>
<reference evidence="1" key="1">
    <citation type="journal article" date="2010" name="Nature">
        <title>The sequence and de novo assembly of the giant panda genome.</title>
        <authorList>
            <person name="Li R."/>
            <person name="Fan W."/>
            <person name="Tian G."/>
            <person name="Zhu H."/>
            <person name="He L."/>
            <person name="Cai J."/>
            <person name="Huang Q."/>
            <person name="Cai Q."/>
            <person name="Li B."/>
            <person name="Bai Y."/>
            <person name="Zhang Z."/>
            <person name="Zhang Y."/>
            <person name="Wang W."/>
            <person name="Li J."/>
            <person name="Wei F."/>
            <person name="Li H."/>
            <person name="Jian M."/>
            <person name="Li J."/>
            <person name="Zhang Z."/>
            <person name="Nielsen R."/>
            <person name="Li D."/>
            <person name="Gu W."/>
            <person name="Yang Z."/>
            <person name="Xuan Z."/>
            <person name="Ryder O.A."/>
            <person name="Leung F.C."/>
            <person name="Zhou Y."/>
            <person name="Cao J."/>
            <person name="Sun X."/>
            <person name="Fu Y."/>
            <person name="Fang X."/>
            <person name="Guo X."/>
            <person name="Wang B."/>
            <person name="Hou R."/>
            <person name="Shen F."/>
            <person name="Mu B."/>
            <person name="Ni P."/>
            <person name="Lin R."/>
            <person name="Qian W."/>
            <person name="Wang G."/>
            <person name="Yu C."/>
            <person name="Nie W."/>
            <person name="Wang J."/>
            <person name="Wu Z."/>
            <person name="Liang H."/>
            <person name="Min J."/>
            <person name="Wu Q."/>
            <person name="Cheng S."/>
            <person name="Ruan J."/>
            <person name="Wang M."/>
            <person name="Shi Z."/>
            <person name="Wen M."/>
            <person name="Liu B."/>
            <person name="Ren X."/>
            <person name="Zheng H."/>
            <person name="Dong D."/>
            <person name="Cook K."/>
            <person name="Shan G."/>
            <person name="Zhang H."/>
            <person name="Kosiol C."/>
            <person name="Xie X."/>
            <person name="Lu Z."/>
            <person name="Zheng H."/>
            <person name="Li Y."/>
            <person name="Steiner C.C."/>
            <person name="Lam T.T."/>
            <person name="Lin S."/>
            <person name="Zhang Q."/>
            <person name="Li G."/>
            <person name="Tian J."/>
            <person name="Gong T."/>
            <person name="Liu H."/>
            <person name="Zhang D."/>
            <person name="Fang L."/>
            <person name="Ye C."/>
            <person name="Zhang J."/>
            <person name="Hu W."/>
            <person name="Xu A."/>
            <person name="Ren Y."/>
            <person name="Zhang G."/>
            <person name="Bruford M.W."/>
            <person name="Li Q."/>
            <person name="Ma L."/>
            <person name="Guo Y."/>
            <person name="An N."/>
            <person name="Hu Y."/>
            <person name="Zheng Y."/>
            <person name="Shi Y."/>
            <person name="Li Z."/>
            <person name="Liu Q."/>
            <person name="Chen Y."/>
            <person name="Zhao J."/>
            <person name="Qu N."/>
            <person name="Zhao S."/>
            <person name="Tian F."/>
            <person name="Wang X."/>
            <person name="Wang H."/>
            <person name="Xu L."/>
            <person name="Liu X."/>
            <person name="Vinar T."/>
            <person name="Wang Y."/>
            <person name="Lam T.W."/>
            <person name="Yiu S.M."/>
            <person name="Liu S."/>
            <person name="Zhang H."/>
            <person name="Li D."/>
            <person name="Huang Y."/>
            <person name="Wang X."/>
            <person name="Yang G."/>
            <person name="Jiang Z."/>
            <person name="Wang J."/>
            <person name="Qin N."/>
            <person name="Li L."/>
            <person name="Li J."/>
            <person name="Bolund L."/>
            <person name="Kristiansen K."/>
            <person name="Wong G.K."/>
            <person name="Olson M."/>
            <person name="Zhang X."/>
            <person name="Li S."/>
            <person name="Yang H."/>
            <person name="Wang J."/>
            <person name="Wang J."/>
        </authorList>
    </citation>
    <scope>NUCLEOTIDE SEQUENCE [LARGE SCALE GENOMIC DNA]</scope>
</reference>
<gene>
    <name evidence="1" type="ORF">PANDA_005555</name>
</gene>
<dbReference type="AlphaFoldDB" id="D2H6F5"/>
<name>D2H6F5_AILME</name>
<sequence length="106" mass="11059">MIKQGAGQIESVLIASRGIEEAVTPCARRAPCSGPPASCHCRSPKGMSPVVKDPDCFTPMICHCKVACTNNTLSLMFGCKLESQNGEAGTGADPGSRTDTYVLAEV</sequence>
<accession>D2H6F5</accession>
<organism evidence="1">
    <name type="scientific">Ailuropoda melanoleuca</name>
    <name type="common">Giant panda</name>
    <dbReference type="NCBI Taxonomy" id="9646"/>
    <lineage>
        <taxon>Eukaryota</taxon>
        <taxon>Metazoa</taxon>
        <taxon>Chordata</taxon>
        <taxon>Craniata</taxon>
        <taxon>Vertebrata</taxon>
        <taxon>Euteleostomi</taxon>
        <taxon>Mammalia</taxon>
        <taxon>Eutheria</taxon>
        <taxon>Laurasiatheria</taxon>
        <taxon>Carnivora</taxon>
        <taxon>Caniformia</taxon>
        <taxon>Ursidae</taxon>
        <taxon>Ailuropoda</taxon>
    </lineage>
</organism>
<protein>
    <submittedName>
        <fullName evidence="1">Uncharacterized protein</fullName>
    </submittedName>
</protein>